<comment type="caution">
    <text evidence="8">The sequence shown here is derived from an EMBL/GenBank/DDBJ whole genome shotgun (WGS) entry which is preliminary data.</text>
</comment>
<keyword evidence="4 6" id="KW-1133">Transmembrane helix</keyword>
<dbReference type="EMBL" id="BMIS01000007">
    <property type="protein sequence ID" value="GGE71255.1"/>
    <property type="molecule type" value="Genomic_DNA"/>
</dbReference>
<evidence type="ECO:0000256" key="2">
    <source>
        <dbReference type="ARBA" id="ARBA00022475"/>
    </source>
</evidence>
<feature type="transmembrane region" description="Helical" evidence="6">
    <location>
        <begin position="356"/>
        <end position="376"/>
    </location>
</feature>
<dbReference type="Gene3D" id="1.20.1250.20">
    <property type="entry name" value="MFS general substrate transporter like domains"/>
    <property type="match status" value="1"/>
</dbReference>
<feature type="transmembrane region" description="Helical" evidence="6">
    <location>
        <begin position="57"/>
        <end position="78"/>
    </location>
</feature>
<feature type="transmembrane region" description="Helical" evidence="6">
    <location>
        <begin position="150"/>
        <end position="171"/>
    </location>
</feature>
<feature type="transmembrane region" description="Helical" evidence="6">
    <location>
        <begin position="90"/>
        <end position="108"/>
    </location>
</feature>
<dbReference type="Pfam" id="PF07690">
    <property type="entry name" value="MFS_1"/>
    <property type="match status" value="1"/>
</dbReference>
<evidence type="ECO:0000256" key="6">
    <source>
        <dbReference type="SAM" id="Phobius"/>
    </source>
</evidence>
<dbReference type="InterPro" id="IPR050189">
    <property type="entry name" value="MFS_Efflux_Transporters"/>
</dbReference>
<keyword evidence="5 6" id="KW-0472">Membrane</keyword>
<evidence type="ECO:0000256" key="1">
    <source>
        <dbReference type="ARBA" id="ARBA00004651"/>
    </source>
</evidence>
<evidence type="ECO:0000256" key="5">
    <source>
        <dbReference type="ARBA" id="ARBA00023136"/>
    </source>
</evidence>
<feature type="transmembrane region" description="Helical" evidence="6">
    <location>
        <begin position="298"/>
        <end position="317"/>
    </location>
</feature>
<organism evidence="8 9">
    <name type="scientific">Nesterenkonia cremea</name>
    <dbReference type="NCBI Taxonomy" id="1882340"/>
    <lineage>
        <taxon>Bacteria</taxon>
        <taxon>Bacillati</taxon>
        <taxon>Actinomycetota</taxon>
        <taxon>Actinomycetes</taxon>
        <taxon>Micrococcales</taxon>
        <taxon>Micrococcaceae</taxon>
        <taxon>Nesterenkonia</taxon>
    </lineage>
</organism>
<evidence type="ECO:0000259" key="7">
    <source>
        <dbReference type="PROSITE" id="PS50850"/>
    </source>
</evidence>
<dbReference type="InterPro" id="IPR011701">
    <property type="entry name" value="MFS"/>
</dbReference>
<dbReference type="RefSeq" id="WP_188684885.1">
    <property type="nucleotide sequence ID" value="NZ_BMIS01000007.1"/>
</dbReference>
<evidence type="ECO:0000313" key="9">
    <source>
        <dbReference type="Proteomes" id="UP000633136"/>
    </source>
</evidence>
<dbReference type="InterPro" id="IPR036259">
    <property type="entry name" value="MFS_trans_sf"/>
</dbReference>
<evidence type="ECO:0000313" key="8">
    <source>
        <dbReference type="EMBL" id="GGE71255.1"/>
    </source>
</evidence>
<gene>
    <name evidence="8" type="ORF">GCM10011401_17950</name>
</gene>
<keyword evidence="2" id="KW-1003">Cell membrane</keyword>
<feature type="transmembrane region" description="Helical" evidence="6">
    <location>
        <begin position="114"/>
        <end position="138"/>
    </location>
</feature>
<dbReference type="GO" id="GO:0005886">
    <property type="term" value="C:plasma membrane"/>
    <property type="evidence" value="ECO:0007669"/>
    <property type="project" value="UniProtKB-SubCell"/>
</dbReference>
<feature type="transmembrane region" description="Helical" evidence="6">
    <location>
        <begin position="23"/>
        <end position="45"/>
    </location>
</feature>
<keyword evidence="3 6" id="KW-0812">Transmembrane</keyword>
<feature type="transmembrane region" description="Helical" evidence="6">
    <location>
        <begin position="382"/>
        <end position="403"/>
    </location>
</feature>
<dbReference type="AlphaFoldDB" id="A0A917ASG4"/>
<dbReference type="InterPro" id="IPR020846">
    <property type="entry name" value="MFS_dom"/>
</dbReference>
<feature type="transmembrane region" description="Helical" evidence="6">
    <location>
        <begin position="177"/>
        <end position="193"/>
    </location>
</feature>
<comment type="subcellular location">
    <subcellularLocation>
        <location evidence="1">Cell membrane</location>
        <topology evidence="1">Multi-pass membrane protein</topology>
    </subcellularLocation>
</comment>
<proteinExistence type="predicted"/>
<evidence type="ECO:0000256" key="4">
    <source>
        <dbReference type="ARBA" id="ARBA00022989"/>
    </source>
</evidence>
<feature type="domain" description="Major facilitator superfamily (MFS) profile" evidence="7">
    <location>
        <begin position="20"/>
        <end position="408"/>
    </location>
</feature>
<dbReference type="GO" id="GO:0022857">
    <property type="term" value="F:transmembrane transporter activity"/>
    <property type="evidence" value="ECO:0007669"/>
    <property type="project" value="InterPro"/>
</dbReference>
<reference evidence="8" key="1">
    <citation type="journal article" date="2014" name="Int. J. Syst. Evol. Microbiol.">
        <title>Complete genome sequence of Corynebacterium casei LMG S-19264T (=DSM 44701T), isolated from a smear-ripened cheese.</title>
        <authorList>
            <consortium name="US DOE Joint Genome Institute (JGI-PGF)"/>
            <person name="Walter F."/>
            <person name="Albersmeier A."/>
            <person name="Kalinowski J."/>
            <person name="Ruckert C."/>
        </authorList>
    </citation>
    <scope>NUCLEOTIDE SEQUENCE</scope>
    <source>
        <strain evidence="8">CGMCC 1.15388</strain>
    </source>
</reference>
<name>A0A917ASG4_9MICC</name>
<keyword evidence="9" id="KW-1185">Reference proteome</keyword>
<dbReference type="PANTHER" id="PTHR43124:SF3">
    <property type="entry name" value="CHLORAMPHENICOL EFFLUX PUMP RV0191"/>
    <property type="match status" value="1"/>
</dbReference>
<dbReference type="PROSITE" id="PS50850">
    <property type="entry name" value="MFS"/>
    <property type="match status" value="1"/>
</dbReference>
<feature type="transmembrane region" description="Helical" evidence="6">
    <location>
        <begin position="235"/>
        <end position="255"/>
    </location>
</feature>
<evidence type="ECO:0000256" key="3">
    <source>
        <dbReference type="ARBA" id="ARBA00022692"/>
    </source>
</evidence>
<accession>A0A917ASG4</accession>
<dbReference type="PANTHER" id="PTHR43124">
    <property type="entry name" value="PURINE EFFLUX PUMP PBUE"/>
    <property type="match status" value="1"/>
</dbReference>
<protein>
    <submittedName>
        <fullName evidence="8">MFS transporter</fullName>
    </submittedName>
</protein>
<sequence>MTSAAPPQNAESAALSPRQTTQLAASGLVLIAVSYGLARFAYGLFVPAFRTEFGLDPGAVGMIGSASYAAYCLAIYPAMMLPPRLGSRTMAVITGALATIGTALVGLAPHAAVLTLGVVLAGMSTGLASPPLAHAVSARVARPRRDRVQTIINAGTGLGVAVSGPVALLTLAHWRSAWLIFAAVALLTTLWVARSVPHARVPQPSPEPPRAERPHSIGHLLRSLLPDPLLPDGALRLHATAVLMGAATAAVWVFGQDVLIDSGGQSRFIATAAWSALGLCGLLGAAAGDIAHRVGLRAAWGSSAALIVLATSVIGVLPGEAALSVLASGAFGAAYIGMSGLILISAAATYHQHPAAGVGLAFLVLALGQSIGGSLVGGLLGWVGAAAAFAAAAGVGLISAVLAPKHLMGPHTRELRTVERT</sequence>
<feature type="transmembrane region" description="Helical" evidence="6">
    <location>
        <begin position="323"/>
        <end position="344"/>
    </location>
</feature>
<dbReference type="Proteomes" id="UP000633136">
    <property type="component" value="Unassembled WGS sequence"/>
</dbReference>
<reference evidence="8" key="2">
    <citation type="submission" date="2020-09" db="EMBL/GenBank/DDBJ databases">
        <authorList>
            <person name="Sun Q."/>
            <person name="Zhou Y."/>
        </authorList>
    </citation>
    <scope>NUCLEOTIDE SEQUENCE</scope>
    <source>
        <strain evidence="8">CGMCC 1.15388</strain>
    </source>
</reference>
<dbReference type="SUPFAM" id="SSF103473">
    <property type="entry name" value="MFS general substrate transporter"/>
    <property type="match status" value="1"/>
</dbReference>
<feature type="transmembrane region" description="Helical" evidence="6">
    <location>
        <begin position="267"/>
        <end position="286"/>
    </location>
</feature>